<dbReference type="GO" id="GO:0008308">
    <property type="term" value="F:voltage-gated monoatomic anion channel activity"/>
    <property type="evidence" value="ECO:0007669"/>
    <property type="project" value="TreeGrafter"/>
</dbReference>
<dbReference type="InterPro" id="IPR015672">
    <property type="entry name" value="GPHR/GTG"/>
</dbReference>
<evidence type="ECO:0000313" key="3">
    <source>
        <dbReference type="EMBL" id="CAG6458149.1"/>
    </source>
</evidence>
<dbReference type="EMBL" id="HBUE01034160">
    <property type="protein sequence ID" value="CAG6458149.1"/>
    <property type="molecule type" value="Transcribed_RNA"/>
</dbReference>
<dbReference type="AlphaFoldDB" id="A0A8D8ALQ4"/>
<feature type="domain" description="Abscisic acid G-protein coupled receptor-like" evidence="2">
    <location>
        <begin position="75"/>
        <end position="156"/>
    </location>
</feature>
<dbReference type="InterPro" id="IPR025969">
    <property type="entry name" value="ABA_GPCR_dom"/>
</dbReference>
<name>A0A8D8ALQ4_CULPI</name>
<keyword evidence="1" id="KW-1133">Transmembrane helix</keyword>
<feature type="transmembrane region" description="Helical" evidence="1">
    <location>
        <begin position="88"/>
        <end position="108"/>
    </location>
</feature>
<sequence>MKTLFLRQPRPRFPPHRFFDILVSTNVFKYSLMSSKYKKNDFIFFRFCCRYQKGLLIKTKFLKHNLIYLIFPHFQFFYKISSSKSSNIIVLVLAQIMGMYFCSSVLLMRMNMPAEYRTIITEVLGGLHFNFYHRWFDVIFLVSALTTIVILYLLHKPPNVDTSM</sequence>
<feature type="transmembrane region" description="Helical" evidence="1">
    <location>
        <begin position="135"/>
        <end position="154"/>
    </location>
</feature>
<keyword evidence="1" id="KW-0812">Transmembrane</keyword>
<proteinExistence type="predicted"/>
<dbReference type="PANTHER" id="PTHR15948">
    <property type="entry name" value="G-PROTEIN COUPLED RECEPTOR 89-RELATED"/>
    <property type="match status" value="1"/>
</dbReference>
<protein>
    <submittedName>
        <fullName evidence="3">Golgi pH regulator</fullName>
    </submittedName>
</protein>
<keyword evidence="1" id="KW-0472">Membrane</keyword>
<dbReference type="Pfam" id="PF12430">
    <property type="entry name" value="ABA_GPCR"/>
    <property type="match status" value="1"/>
</dbReference>
<organism evidence="3">
    <name type="scientific">Culex pipiens</name>
    <name type="common">House mosquito</name>
    <dbReference type="NCBI Taxonomy" id="7175"/>
    <lineage>
        <taxon>Eukaryota</taxon>
        <taxon>Metazoa</taxon>
        <taxon>Ecdysozoa</taxon>
        <taxon>Arthropoda</taxon>
        <taxon>Hexapoda</taxon>
        <taxon>Insecta</taxon>
        <taxon>Pterygota</taxon>
        <taxon>Neoptera</taxon>
        <taxon>Endopterygota</taxon>
        <taxon>Diptera</taxon>
        <taxon>Nematocera</taxon>
        <taxon>Culicoidea</taxon>
        <taxon>Culicidae</taxon>
        <taxon>Culicinae</taxon>
        <taxon>Culicini</taxon>
        <taxon>Culex</taxon>
        <taxon>Culex</taxon>
    </lineage>
</organism>
<accession>A0A8D8ALQ4</accession>
<dbReference type="PANTHER" id="PTHR15948:SF0">
    <property type="entry name" value="GOLGI PH REGULATOR A-RELATED"/>
    <property type="match status" value="1"/>
</dbReference>
<evidence type="ECO:0000259" key="2">
    <source>
        <dbReference type="Pfam" id="PF12430"/>
    </source>
</evidence>
<evidence type="ECO:0000256" key="1">
    <source>
        <dbReference type="SAM" id="Phobius"/>
    </source>
</evidence>
<reference evidence="3" key="1">
    <citation type="submission" date="2021-05" db="EMBL/GenBank/DDBJ databases">
        <authorList>
            <person name="Alioto T."/>
            <person name="Alioto T."/>
            <person name="Gomez Garrido J."/>
        </authorList>
    </citation>
    <scope>NUCLEOTIDE SEQUENCE</scope>
</reference>
<dbReference type="GO" id="GO:0051452">
    <property type="term" value="P:intracellular pH reduction"/>
    <property type="evidence" value="ECO:0007669"/>
    <property type="project" value="TreeGrafter"/>
</dbReference>
<dbReference type="GO" id="GO:0032580">
    <property type="term" value="C:Golgi cisterna membrane"/>
    <property type="evidence" value="ECO:0007669"/>
    <property type="project" value="TreeGrafter"/>
</dbReference>